<evidence type="ECO:0000259" key="1">
    <source>
        <dbReference type="Pfam" id="PF11716"/>
    </source>
</evidence>
<dbReference type="EMBL" id="JAUSQZ010000001">
    <property type="protein sequence ID" value="MDP9828109.1"/>
    <property type="molecule type" value="Genomic_DNA"/>
</dbReference>
<sequence>MTDERPVVTDLTDVYRSLAALVGGLTEDDGWRPTALPGWSVRDLLVHLLGDAQRALVAFGTPAPGPADRDAVTYWAGFAPSAPDPARRNRQIRVIRSLAVAHPWEALTETFAETTASVIVLANRGDPAGLLGTQGHTLTTDDLISTLVVEAAVHHLDLLTGLDRPGPPAGALRVVRETLDGLLGRPQPLGWDDTTYALTGTGRRPLTDEETRRLGDDASRFPLFA</sequence>
<dbReference type="SUPFAM" id="SSF109854">
    <property type="entry name" value="DinB/YfiT-like putative metalloenzymes"/>
    <property type="match status" value="1"/>
</dbReference>
<comment type="caution">
    <text evidence="2">The sequence shown here is derived from an EMBL/GenBank/DDBJ whole genome shotgun (WGS) entry which is preliminary data.</text>
</comment>
<organism evidence="2 3">
    <name type="scientific">Kineosporia succinea</name>
    <dbReference type="NCBI Taxonomy" id="84632"/>
    <lineage>
        <taxon>Bacteria</taxon>
        <taxon>Bacillati</taxon>
        <taxon>Actinomycetota</taxon>
        <taxon>Actinomycetes</taxon>
        <taxon>Kineosporiales</taxon>
        <taxon>Kineosporiaceae</taxon>
        <taxon>Kineosporia</taxon>
    </lineage>
</organism>
<feature type="domain" description="Mycothiol-dependent maleylpyruvate isomerase metal-binding" evidence="1">
    <location>
        <begin position="14"/>
        <end position="158"/>
    </location>
</feature>
<evidence type="ECO:0000313" key="3">
    <source>
        <dbReference type="Proteomes" id="UP001235712"/>
    </source>
</evidence>
<accession>A0ABT9P5Y9</accession>
<dbReference type="Proteomes" id="UP001235712">
    <property type="component" value="Unassembled WGS sequence"/>
</dbReference>
<evidence type="ECO:0000313" key="2">
    <source>
        <dbReference type="EMBL" id="MDP9828109.1"/>
    </source>
</evidence>
<dbReference type="RefSeq" id="WP_307244958.1">
    <property type="nucleotide sequence ID" value="NZ_JAUSQZ010000001.1"/>
</dbReference>
<reference evidence="2 3" key="1">
    <citation type="submission" date="2023-07" db="EMBL/GenBank/DDBJ databases">
        <title>Sequencing the genomes of 1000 actinobacteria strains.</title>
        <authorList>
            <person name="Klenk H.-P."/>
        </authorList>
    </citation>
    <scope>NUCLEOTIDE SEQUENCE [LARGE SCALE GENOMIC DNA]</scope>
    <source>
        <strain evidence="2 3">DSM 44388</strain>
    </source>
</reference>
<keyword evidence="3" id="KW-1185">Reference proteome</keyword>
<dbReference type="Pfam" id="PF11716">
    <property type="entry name" value="MDMPI_N"/>
    <property type="match status" value="1"/>
</dbReference>
<protein>
    <submittedName>
        <fullName evidence="2">Uncharacterized protein (TIGR03083 family)</fullName>
    </submittedName>
</protein>
<dbReference type="NCBIfam" id="TIGR03083">
    <property type="entry name" value="maleylpyruvate isomerase family mycothiol-dependent enzyme"/>
    <property type="match status" value="1"/>
</dbReference>
<dbReference type="InterPro" id="IPR034660">
    <property type="entry name" value="DinB/YfiT-like"/>
</dbReference>
<dbReference type="InterPro" id="IPR017517">
    <property type="entry name" value="Maleyloyr_isom"/>
</dbReference>
<gene>
    <name evidence="2" type="ORF">J2S57_003858</name>
</gene>
<dbReference type="Gene3D" id="1.20.120.450">
    <property type="entry name" value="dinb family like domain"/>
    <property type="match status" value="1"/>
</dbReference>
<proteinExistence type="predicted"/>
<name>A0ABT9P5Y9_9ACTN</name>
<dbReference type="InterPro" id="IPR024344">
    <property type="entry name" value="MDMPI_metal-binding"/>
</dbReference>